<dbReference type="InterPro" id="IPR032803">
    <property type="entry name" value="PLDc_3"/>
</dbReference>
<dbReference type="Pfam" id="PF00614">
    <property type="entry name" value="PLDc"/>
    <property type="match status" value="1"/>
</dbReference>
<dbReference type="PANTHER" id="PTHR10185">
    <property type="entry name" value="PHOSPHOLIPASE D - RELATED"/>
    <property type="match status" value="1"/>
</dbReference>
<dbReference type="InterPro" id="IPR050874">
    <property type="entry name" value="Diverse_PLD-related"/>
</dbReference>
<dbReference type="GO" id="GO:0003824">
    <property type="term" value="F:catalytic activity"/>
    <property type="evidence" value="ECO:0007669"/>
    <property type="project" value="InterPro"/>
</dbReference>
<dbReference type="SMART" id="SM00155">
    <property type="entry name" value="PLDc"/>
    <property type="match status" value="2"/>
</dbReference>
<comment type="similarity">
    <text evidence="1">Belongs to the phospholipase D family.</text>
</comment>
<sequence>MPEYKKLEDQEPDVENANSTTVQNTATVQDAGEGQRQAAGQQAGQMVTVSLFMLLFLGSSYFQPRPRLHQYKGGRGHGLQEKFDCNIQLVESIPIGLTYPDGSPRFLSTYEAWLELLKSAKTSLDIASFYWTLKAEDTPGVSDNSTRPGEDVFARLLANGNGGSRSPRIKIRIAQSEPSSVSPNLNTKLLASAGAAEVVSISFPKYFGSGVLHTKLWVVDDQHFYLGSANMDWRALTQVKEMGVLVQNCPKLAHDVAKIFGEYWYLGNSDSSRIPNWDWNYATNYNLKQPMQLSVNKNTSMEGFLSSSPPPLSPSGRTDDLDAILNTINTAITYVNIAVMDYYPLIIYEKNHHYWPFIDDALRKAAVERGVAVKLLISWWKHSNPSEDRYLRSLQDLASKKDKIDIQIRRFIVPTDASQEKIPFGRVNHNKYMVTDRVAYIGTSNWSGDYFTDTAGIGLVLSETLETETTNTLRCDLRNVFERDWDSKYATPLV</sequence>
<dbReference type="PROSITE" id="PS50035">
    <property type="entry name" value="PLD"/>
    <property type="match status" value="2"/>
</dbReference>
<evidence type="ECO:0000313" key="5">
    <source>
        <dbReference type="RefSeq" id="XP_033153285.1"/>
    </source>
</evidence>
<evidence type="ECO:0000256" key="1">
    <source>
        <dbReference type="ARBA" id="ARBA00008664"/>
    </source>
</evidence>
<evidence type="ECO:0000259" key="3">
    <source>
        <dbReference type="PROSITE" id="PS50035"/>
    </source>
</evidence>
<gene>
    <name evidence="5" type="primary">LOC117136462</name>
</gene>
<dbReference type="Proteomes" id="UP000515162">
    <property type="component" value="Chromosome 2L"/>
</dbReference>
<dbReference type="InterPro" id="IPR001736">
    <property type="entry name" value="PLipase_D/transphosphatidylase"/>
</dbReference>
<dbReference type="SUPFAM" id="SSF56024">
    <property type="entry name" value="Phospholipase D/nuclease"/>
    <property type="match status" value="2"/>
</dbReference>
<dbReference type="PANTHER" id="PTHR10185:SF17">
    <property type="entry name" value="GM01519P-RELATED"/>
    <property type="match status" value="1"/>
</dbReference>
<reference evidence="5" key="1">
    <citation type="submission" date="2025-08" db="UniProtKB">
        <authorList>
            <consortium name="RefSeq"/>
        </authorList>
    </citation>
    <scope>IDENTIFICATION</scope>
    <source>
        <strain evidence="5">Mau12</strain>
        <tissue evidence="5">Whole Body</tissue>
    </source>
</reference>
<proteinExistence type="inferred from homology"/>
<dbReference type="GeneID" id="117136462"/>
<name>A0A6P8JCP9_DROMA</name>
<dbReference type="CDD" id="cd09106">
    <property type="entry name" value="PLDc_vPLD3_4_5_like_1"/>
    <property type="match status" value="1"/>
</dbReference>
<accession>A0A6P8JCP9</accession>
<feature type="domain" description="PLD phosphodiesterase" evidence="3">
    <location>
        <begin position="208"/>
        <end position="235"/>
    </location>
</feature>
<feature type="domain" description="PLD phosphodiesterase" evidence="3">
    <location>
        <begin position="424"/>
        <end position="450"/>
    </location>
</feature>
<dbReference type="Gene3D" id="3.30.870.10">
    <property type="entry name" value="Endonuclease Chain A"/>
    <property type="match status" value="2"/>
</dbReference>
<dbReference type="AlphaFoldDB" id="A0A6P8JCP9"/>
<organism evidence="4 5">
    <name type="scientific">Drosophila mauritiana</name>
    <name type="common">Fruit fly</name>
    <dbReference type="NCBI Taxonomy" id="7226"/>
    <lineage>
        <taxon>Eukaryota</taxon>
        <taxon>Metazoa</taxon>
        <taxon>Ecdysozoa</taxon>
        <taxon>Arthropoda</taxon>
        <taxon>Hexapoda</taxon>
        <taxon>Insecta</taxon>
        <taxon>Pterygota</taxon>
        <taxon>Neoptera</taxon>
        <taxon>Endopterygota</taxon>
        <taxon>Diptera</taxon>
        <taxon>Brachycera</taxon>
        <taxon>Muscomorpha</taxon>
        <taxon>Ephydroidea</taxon>
        <taxon>Drosophilidae</taxon>
        <taxon>Drosophila</taxon>
        <taxon>Sophophora</taxon>
    </lineage>
</organism>
<evidence type="ECO:0000313" key="4">
    <source>
        <dbReference type="Proteomes" id="UP000515162"/>
    </source>
</evidence>
<dbReference type="Pfam" id="PF13918">
    <property type="entry name" value="PLDc_3"/>
    <property type="match status" value="1"/>
</dbReference>
<evidence type="ECO:0000256" key="2">
    <source>
        <dbReference type="SAM" id="MobiDB-lite"/>
    </source>
</evidence>
<keyword evidence="4" id="KW-1185">Reference proteome</keyword>
<dbReference type="CDD" id="cd09107">
    <property type="entry name" value="PLDc_vPLD3_4_5_like_2"/>
    <property type="match status" value="1"/>
</dbReference>
<protein>
    <submittedName>
        <fullName evidence="5">Phospholipase D3</fullName>
    </submittedName>
</protein>
<dbReference type="RefSeq" id="XP_033153285.1">
    <property type="nucleotide sequence ID" value="XM_033297394.1"/>
</dbReference>
<feature type="region of interest" description="Disordered" evidence="2">
    <location>
        <begin position="1"/>
        <end position="23"/>
    </location>
</feature>
<dbReference type="CTD" id="23646"/>